<evidence type="ECO:0000313" key="3">
    <source>
        <dbReference type="EMBL" id="XCB28773.1"/>
    </source>
</evidence>
<dbReference type="InterPro" id="IPR029002">
    <property type="entry name" value="PLPC/GPLD1"/>
</dbReference>
<dbReference type="EMBL" id="CP132932">
    <property type="protein sequence ID" value="XCB28773.1"/>
    <property type="molecule type" value="Genomic_DNA"/>
</dbReference>
<accession>A0AAU7ZIW5</accession>
<keyword evidence="1" id="KW-1133">Transmembrane helix</keyword>
<dbReference type="AlphaFoldDB" id="A0AAU7ZIW5"/>
<reference evidence="3" key="2">
    <citation type="journal article" date="2024" name="Environ. Microbiol.">
        <title>Genome analysis and description of Tunturibacter gen. nov. expands the diversity of Terriglobia in tundra soils.</title>
        <authorList>
            <person name="Messyasz A."/>
            <person name="Mannisto M.K."/>
            <person name="Kerkhof L.J."/>
            <person name="Haggblom M.M."/>
        </authorList>
    </citation>
    <scope>NUCLEOTIDE SEQUENCE</scope>
    <source>
        <strain evidence="3">M8UP23</strain>
    </source>
</reference>
<evidence type="ECO:0000259" key="2">
    <source>
        <dbReference type="Pfam" id="PF00882"/>
    </source>
</evidence>
<name>A0AAU7ZIW5_9BACT</name>
<dbReference type="RefSeq" id="WP_179638939.1">
    <property type="nucleotide sequence ID" value="NZ_CP132931.1"/>
</dbReference>
<organism evidence="3">
    <name type="scientific">Tunturiibacter empetritectus</name>
    <dbReference type="NCBI Taxonomy" id="3069691"/>
    <lineage>
        <taxon>Bacteria</taxon>
        <taxon>Pseudomonadati</taxon>
        <taxon>Acidobacteriota</taxon>
        <taxon>Terriglobia</taxon>
        <taxon>Terriglobales</taxon>
        <taxon>Acidobacteriaceae</taxon>
        <taxon>Tunturiibacter</taxon>
    </lineage>
</organism>
<keyword evidence="1" id="KW-0472">Membrane</keyword>
<keyword evidence="1" id="KW-0812">Transmembrane</keyword>
<dbReference type="KEGG" id="temp:RBB75_20195"/>
<proteinExistence type="predicted"/>
<reference evidence="3" key="1">
    <citation type="submission" date="2023-08" db="EMBL/GenBank/DDBJ databases">
        <authorList>
            <person name="Messyasz A."/>
            <person name="Mannisto M.K."/>
            <person name="Kerkhof L.J."/>
            <person name="Haggblom M."/>
        </authorList>
    </citation>
    <scope>NUCLEOTIDE SEQUENCE</scope>
    <source>
        <strain evidence="3">M8UP23</strain>
    </source>
</reference>
<dbReference type="Pfam" id="PF00882">
    <property type="entry name" value="Zn_dep_PLPC"/>
    <property type="match status" value="1"/>
</dbReference>
<feature type="transmembrane region" description="Helical" evidence="1">
    <location>
        <begin position="20"/>
        <end position="42"/>
    </location>
</feature>
<sequence>MLHTSQKGPTPITPTHRRSALLRTITLLALFLTAIPAVPYSVQTHQELIDLAWKQSIRPLLLKKFPTLTEAQLQEAHAYAYGGSAIQDFGYYPFGNAFFSDLTHYVRSGDFVLSLLHNAHTPDELAFAIGSLSHYIGDNLGHKYAVNQSVPVEFPKLEQRYGASVNYAQDPHAHVQTEFAFDINQLSKRRFAPSAYTRFVGLEVPIVLLRKAFFETYGLRLPDIIGTKDTSIRVYRFAVRRFLPDIARAETILHKKNFPTDTPSPDLDALATDLRQASADNNWEAYRKKPGVRSHLFAGFIYILPKVGFLKLLAIKGPTEQTEDLYIKSVNRSIKAMRLVLTNYDTIDRYIANRDLDTGDVVRPGGYRLTDRTYAELLTTITKKPENVVPFQLKHDLIAYYADPNSPIETKKDPKQWAQVQTNLQTLASMKTIGALDPVPDGILDAD</sequence>
<evidence type="ECO:0000256" key="1">
    <source>
        <dbReference type="SAM" id="Phobius"/>
    </source>
</evidence>
<protein>
    <submittedName>
        <fullName evidence="3">Zinc dependent phospholipase C family protein</fullName>
    </submittedName>
</protein>
<feature type="domain" description="Phospholipase C/D" evidence="2">
    <location>
        <begin position="44"/>
        <end position="205"/>
    </location>
</feature>
<gene>
    <name evidence="3" type="ORF">RBB75_20195</name>
</gene>